<feature type="coiled-coil region" evidence="3">
    <location>
        <begin position="334"/>
        <end position="361"/>
    </location>
</feature>
<keyword evidence="3" id="KW-0175">Coiled coil</keyword>
<dbReference type="InterPro" id="IPR044946">
    <property type="entry name" value="Restrct_endonuc_typeI_TRD_sf"/>
</dbReference>
<organism evidence="4 5">
    <name type="scientific">Solirubrobacter phytolaccae</name>
    <dbReference type="NCBI Taxonomy" id="1404360"/>
    <lineage>
        <taxon>Bacteria</taxon>
        <taxon>Bacillati</taxon>
        <taxon>Actinomycetota</taxon>
        <taxon>Thermoleophilia</taxon>
        <taxon>Solirubrobacterales</taxon>
        <taxon>Solirubrobacteraceae</taxon>
        <taxon>Solirubrobacter</taxon>
    </lineage>
</organism>
<sequence>MTRSKEAGRTDLPMLSVNLPHGVVVRGDGLDDRPAPSEELSNYLVVRPDRLVVNPLGKPHGSLGVASHTGIISPAYFVADIGAQAHPRFLHFLLRTRLYINEYERRGKWMPPTQFNIAWSQFKRIGVVLPPLRQQVDIASFLDRESGRVADLREVASKLATRALEPALAAAEREFEDYPRGRIGYRFSVQLGKKLYEDRVVHDTALPYLRNANVHWDRLKLDDLKVMNFDTYERHMYSLRPGDLLVCEGGEPGRCAVWNGEVANCHYQMALNRVRPFGHDSTRYLLWALRVLSGRQAFAVDGPGRYTHLTAAMLRAVRVPMPDAETQHERARAIDALSKRARAAESALQELESRLSEYRDALITEAVTGQLDIAAVSAAQMDERMLAAAES</sequence>
<dbReference type="InterPro" id="IPR051212">
    <property type="entry name" value="Type-I_RE_S_subunit"/>
</dbReference>
<gene>
    <name evidence="4" type="ORF">OJ997_15530</name>
</gene>
<comment type="caution">
    <text evidence="4">The sequence shown here is derived from an EMBL/GenBank/DDBJ whole genome shotgun (WGS) entry which is preliminary data.</text>
</comment>
<dbReference type="RefSeq" id="WP_270026065.1">
    <property type="nucleotide sequence ID" value="NZ_JAPDDP010000025.1"/>
</dbReference>
<dbReference type="GO" id="GO:0009307">
    <property type="term" value="P:DNA restriction-modification system"/>
    <property type="evidence" value="ECO:0007669"/>
    <property type="project" value="UniProtKB-KW"/>
</dbReference>
<proteinExistence type="predicted"/>
<evidence type="ECO:0000256" key="1">
    <source>
        <dbReference type="ARBA" id="ARBA00022747"/>
    </source>
</evidence>
<dbReference type="GO" id="GO:0003677">
    <property type="term" value="F:DNA binding"/>
    <property type="evidence" value="ECO:0007669"/>
    <property type="project" value="UniProtKB-KW"/>
</dbReference>
<dbReference type="SUPFAM" id="SSF116734">
    <property type="entry name" value="DNA methylase specificity domain"/>
    <property type="match status" value="2"/>
</dbReference>
<accession>A0A9X3NBI6</accession>
<evidence type="ECO:0000313" key="4">
    <source>
        <dbReference type="EMBL" id="MDA0181717.1"/>
    </source>
</evidence>
<reference evidence="4" key="1">
    <citation type="submission" date="2022-10" db="EMBL/GenBank/DDBJ databases">
        <title>The WGS of Solirubrobacter phytolaccae KCTC 29190.</title>
        <authorList>
            <person name="Jiang Z."/>
        </authorList>
    </citation>
    <scope>NUCLEOTIDE SEQUENCE</scope>
    <source>
        <strain evidence="4">KCTC 29190</strain>
    </source>
</reference>
<evidence type="ECO:0000256" key="3">
    <source>
        <dbReference type="SAM" id="Coils"/>
    </source>
</evidence>
<dbReference type="PANTHER" id="PTHR43140">
    <property type="entry name" value="TYPE-1 RESTRICTION ENZYME ECOKI SPECIFICITY PROTEIN"/>
    <property type="match status" value="1"/>
</dbReference>
<dbReference type="PANTHER" id="PTHR43140:SF1">
    <property type="entry name" value="TYPE I RESTRICTION ENZYME ECOKI SPECIFICITY SUBUNIT"/>
    <property type="match status" value="1"/>
</dbReference>
<dbReference type="Gene3D" id="3.90.220.20">
    <property type="entry name" value="DNA methylase specificity domains"/>
    <property type="match status" value="2"/>
</dbReference>
<name>A0A9X3NBI6_9ACTN</name>
<keyword evidence="2" id="KW-0238">DNA-binding</keyword>
<keyword evidence="5" id="KW-1185">Reference proteome</keyword>
<evidence type="ECO:0000256" key="2">
    <source>
        <dbReference type="ARBA" id="ARBA00023125"/>
    </source>
</evidence>
<evidence type="ECO:0000313" key="5">
    <source>
        <dbReference type="Proteomes" id="UP001147653"/>
    </source>
</evidence>
<evidence type="ECO:0008006" key="6">
    <source>
        <dbReference type="Google" id="ProtNLM"/>
    </source>
</evidence>
<protein>
    <recommendedName>
        <fullName evidence="6">Type I restriction modification DNA specificity domain-containing protein</fullName>
    </recommendedName>
</protein>
<dbReference type="AlphaFoldDB" id="A0A9X3NBI6"/>
<keyword evidence="1" id="KW-0680">Restriction system</keyword>
<dbReference type="EMBL" id="JAPDDP010000025">
    <property type="protein sequence ID" value="MDA0181717.1"/>
    <property type="molecule type" value="Genomic_DNA"/>
</dbReference>
<dbReference type="Proteomes" id="UP001147653">
    <property type="component" value="Unassembled WGS sequence"/>
</dbReference>